<organism evidence="1 2">
    <name type="scientific">Wickerhamomyces pijperi</name>
    <name type="common">Yeast</name>
    <name type="synonym">Pichia pijperi</name>
    <dbReference type="NCBI Taxonomy" id="599730"/>
    <lineage>
        <taxon>Eukaryota</taxon>
        <taxon>Fungi</taxon>
        <taxon>Dikarya</taxon>
        <taxon>Ascomycota</taxon>
        <taxon>Saccharomycotina</taxon>
        <taxon>Saccharomycetes</taxon>
        <taxon>Phaffomycetales</taxon>
        <taxon>Wickerhamomycetaceae</taxon>
        <taxon>Wickerhamomyces</taxon>
    </lineage>
</organism>
<dbReference type="EMBL" id="JAEUBG010004654">
    <property type="protein sequence ID" value="KAH3680864.1"/>
    <property type="molecule type" value="Genomic_DNA"/>
</dbReference>
<dbReference type="Proteomes" id="UP000774326">
    <property type="component" value="Unassembled WGS sequence"/>
</dbReference>
<dbReference type="AlphaFoldDB" id="A0A9P8Q138"/>
<comment type="caution">
    <text evidence="1">The sequence shown here is derived from an EMBL/GenBank/DDBJ whole genome shotgun (WGS) entry which is preliminary data.</text>
</comment>
<keyword evidence="2" id="KW-1185">Reference proteome</keyword>
<reference evidence="1" key="2">
    <citation type="submission" date="2021-01" db="EMBL/GenBank/DDBJ databases">
        <authorList>
            <person name="Schikora-Tamarit M.A."/>
        </authorList>
    </citation>
    <scope>NUCLEOTIDE SEQUENCE</scope>
    <source>
        <strain evidence="1">CBS2887</strain>
    </source>
</reference>
<accession>A0A9P8Q138</accession>
<gene>
    <name evidence="1" type="ORF">WICPIJ_008077</name>
</gene>
<proteinExistence type="predicted"/>
<evidence type="ECO:0000313" key="2">
    <source>
        <dbReference type="Proteomes" id="UP000774326"/>
    </source>
</evidence>
<protein>
    <submittedName>
        <fullName evidence="1">Uncharacterized protein</fullName>
    </submittedName>
</protein>
<evidence type="ECO:0000313" key="1">
    <source>
        <dbReference type="EMBL" id="KAH3680864.1"/>
    </source>
</evidence>
<reference evidence="1" key="1">
    <citation type="journal article" date="2021" name="Open Biol.">
        <title>Shared evolutionary footprints suggest mitochondrial oxidative damage underlies multiple complex I losses in fungi.</title>
        <authorList>
            <person name="Schikora-Tamarit M.A."/>
            <person name="Marcet-Houben M."/>
            <person name="Nosek J."/>
            <person name="Gabaldon T."/>
        </authorList>
    </citation>
    <scope>NUCLEOTIDE SEQUENCE</scope>
    <source>
        <strain evidence="1">CBS2887</strain>
    </source>
</reference>
<sequence length="99" mass="11250">MTSKSERPLSVLKSLELKETIKFFASPPLALVYINLETWFIKTESLRSKLSPNRHFFSIINVSDSKLDCNSNSVLESGAETSNVLSICPLYFMKMILLF</sequence>
<name>A0A9P8Q138_WICPI</name>